<organism evidence="15 16">
    <name type="scientific">Danaus chrysippus</name>
    <name type="common">African queen</name>
    <dbReference type="NCBI Taxonomy" id="151541"/>
    <lineage>
        <taxon>Eukaryota</taxon>
        <taxon>Metazoa</taxon>
        <taxon>Ecdysozoa</taxon>
        <taxon>Arthropoda</taxon>
        <taxon>Hexapoda</taxon>
        <taxon>Insecta</taxon>
        <taxon>Pterygota</taxon>
        <taxon>Neoptera</taxon>
        <taxon>Endopterygota</taxon>
        <taxon>Lepidoptera</taxon>
        <taxon>Glossata</taxon>
        <taxon>Ditrysia</taxon>
        <taxon>Papilionoidea</taxon>
        <taxon>Nymphalidae</taxon>
        <taxon>Danainae</taxon>
        <taxon>Danaini</taxon>
        <taxon>Danaina</taxon>
        <taxon>Danaus</taxon>
        <taxon>Anosia</taxon>
    </lineage>
</organism>
<feature type="transmembrane region" description="Helical" evidence="13">
    <location>
        <begin position="629"/>
        <end position="654"/>
    </location>
</feature>
<dbReference type="GO" id="GO:0007189">
    <property type="term" value="P:adenylate cyclase-activating G protein-coupled receptor signaling pathway"/>
    <property type="evidence" value="ECO:0007669"/>
    <property type="project" value="TreeGrafter"/>
</dbReference>
<protein>
    <submittedName>
        <fullName evidence="15">(African queen) hypothetical protein</fullName>
    </submittedName>
</protein>
<evidence type="ECO:0000256" key="6">
    <source>
        <dbReference type="ARBA" id="ARBA00022737"/>
    </source>
</evidence>
<dbReference type="Pfam" id="PF13855">
    <property type="entry name" value="LRR_8"/>
    <property type="match status" value="2"/>
</dbReference>
<evidence type="ECO:0000256" key="10">
    <source>
        <dbReference type="ARBA" id="ARBA00023170"/>
    </source>
</evidence>
<feature type="transmembrane region" description="Helical" evidence="13">
    <location>
        <begin position="503"/>
        <end position="526"/>
    </location>
</feature>
<keyword evidence="6" id="KW-0677">Repeat</keyword>
<dbReference type="EMBL" id="CAKASE010000067">
    <property type="protein sequence ID" value="CAG9571445.1"/>
    <property type="molecule type" value="Genomic_DNA"/>
</dbReference>
<evidence type="ECO:0000256" key="7">
    <source>
        <dbReference type="ARBA" id="ARBA00022989"/>
    </source>
</evidence>
<evidence type="ECO:0000256" key="1">
    <source>
        <dbReference type="ARBA" id="ARBA00004651"/>
    </source>
</evidence>
<dbReference type="PRINTS" id="PR00373">
    <property type="entry name" value="GLYCHORMONER"/>
</dbReference>
<evidence type="ECO:0000256" key="9">
    <source>
        <dbReference type="ARBA" id="ARBA00023136"/>
    </source>
</evidence>
<name>A0A8J2QWB9_9NEOP</name>
<dbReference type="InterPro" id="IPR017452">
    <property type="entry name" value="GPCR_Rhodpsn_7TM"/>
</dbReference>
<reference evidence="15" key="1">
    <citation type="submission" date="2021-09" db="EMBL/GenBank/DDBJ databases">
        <authorList>
            <person name="Martin H S."/>
        </authorList>
    </citation>
    <scope>NUCLEOTIDE SEQUENCE</scope>
</reference>
<feature type="region of interest" description="Disordered" evidence="12">
    <location>
        <begin position="761"/>
        <end position="783"/>
    </location>
</feature>
<keyword evidence="3" id="KW-1003">Cell membrane</keyword>
<dbReference type="CDD" id="cd15136">
    <property type="entry name" value="7tmA_Glyco_hormone_R"/>
    <property type="match status" value="1"/>
</dbReference>
<dbReference type="PANTHER" id="PTHR24372:SF82">
    <property type="entry name" value="RICKETS"/>
    <property type="match status" value="1"/>
</dbReference>
<proteinExistence type="inferred from homology"/>
<feature type="compositionally biased region" description="Pro residues" evidence="12">
    <location>
        <begin position="828"/>
        <end position="839"/>
    </location>
</feature>
<feature type="transmembrane region" description="Helical" evidence="13">
    <location>
        <begin position="588"/>
        <end position="609"/>
    </location>
</feature>
<dbReference type="InterPro" id="IPR000276">
    <property type="entry name" value="GPCR_Rhodpsn"/>
</dbReference>
<feature type="compositionally biased region" description="Polar residues" evidence="12">
    <location>
        <begin position="761"/>
        <end position="777"/>
    </location>
</feature>
<sequence>MSSGTGGLVTVCSVGSTLEAWGSKEKRGILKKNRITHIEQSAFSGCPSLRQLCIVCKSFVLFVETNYPDETVASVASAGASCLKPGTIDARDSRLRLEDNLLTELPPAIHLLPSLEDLSLSNNLVEVVGGGLKACSRLARLELRGNPLSALEPHALTHLPRLTTLVLSEARGLRVFPSLNGSSRLTTLRLDRARLTRLPSDLCQHAPLLRALDLRSNKLEQVPDLQQCSELRVLDISDNQVSSLGGGALSGLRKLHDLLVARNRLRRISADTFIHTPRLQLLDLEDNQIEHIDMEAFVPINKLEDLNVGNNRFPVLPASGLQRLLHLKAHNNPALRRFHPPEAFPRIQTLVLSYAYHCCEFMPLMEGGSSSASVDSAEEETEQFSDLVLLPPAHVDLAAWANATDIWPHYLNATGEGSSRLAAVGWGDVSAELKYSGNRRVRCLPLPGYHLISPFLPCVDLFDWWTLRCGVWAVFLLALLGNGTVVFVLVFSRSRIDVPRFLVTNLAAADFFMGIYLGFLAVVDAGTLGEFRAHAIAWQMSGGCRLAGFLGVLSSELSVYTLAVITLERNYAITHAMHLNKRLSLRHAAAVMAAGWAFSLAAASLPLLGVSDYRKFAVCLPFETSSPAALGYVVSLLIINGFAFLVLLGCYLKMYCAIRGSQAWNSNDSRIAKRMALLVFTDFLCWSPIAFFALTAAFGAQLVSLEEAKVFTVFVLPLNSCCNPFLYAILTKQFKKDCALVCKAIEESRVTRGIGRCRHSSNFSNRQTPANTNSLNERSSRGQHGATCACRRLLPPGGVSEGNTLPTEPGGERLLRWLRACGRRATAPAPPAPRQPPAAPVRTGSVSSSVEFSSSRSDSWRTYGRPPPPPRRAASWLVARKTSQDSNLSSSRNDSSGSNATASTGTWRTSRSGGSATAGAGGAVVASGGGAGGRPRLTRQPAVIADEPPLSPGALPAPRLLHTIPSAAETEATLEEPDAR</sequence>
<dbReference type="PROSITE" id="PS50262">
    <property type="entry name" value="G_PROTEIN_RECEP_F1_2"/>
    <property type="match status" value="1"/>
</dbReference>
<dbReference type="SUPFAM" id="SSF81321">
    <property type="entry name" value="Family A G protein-coupled receptor-like"/>
    <property type="match status" value="1"/>
</dbReference>
<feature type="transmembrane region" description="Helical" evidence="13">
    <location>
        <begin position="546"/>
        <end position="567"/>
    </location>
</feature>
<dbReference type="Pfam" id="PF00001">
    <property type="entry name" value="7tm_1"/>
    <property type="match status" value="1"/>
</dbReference>
<dbReference type="GO" id="GO:0009755">
    <property type="term" value="P:hormone-mediated signaling pathway"/>
    <property type="evidence" value="ECO:0007669"/>
    <property type="project" value="TreeGrafter"/>
</dbReference>
<dbReference type="AlphaFoldDB" id="A0A8J2QWB9"/>
<keyword evidence="5 13" id="KW-0812">Transmembrane</keyword>
<dbReference type="PROSITE" id="PS51450">
    <property type="entry name" value="LRR"/>
    <property type="match status" value="2"/>
</dbReference>
<dbReference type="PRINTS" id="PR00237">
    <property type="entry name" value="GPCRRHODOPSN"/>
</dbReference>
<feature type="transmembrane region" description="Helical" evidence="13">
    <location>
        <begin position="470"/>
        <end position="491"/>
    </location>
</feature>
<dbReference type="Proteomes" id="UP000789524">
    <property type="component" value="Unassembled WGS sequence"/>
</dbReference>
<evidence type="ECO:0000256" key="3">
    <source>
        <dbReference type="ARBA" id="ARBA00022475"/>
    </source>
</evidence>
<dbReference type="InterPro" id="IPR032675">
    <property type="entry name" value="LRR_dom_sf"/>
</dbReference>
<dbReference type="SUPFAM" id="SSF52058">
    <property type="entry name" value="L domain-like"/>
    <property type="match status" value="1"/>
</dbReference>
<dbReference type="SMART" id="SM00369">
    <property type="entry name" value="LRR_TYP"/>
    <property type="match status" value="7"/>
</dbReference>
<keyword evidence="16" id="KW-1185">Reference proteome</keyword>
<evidence type="ECO:0000256" key="12">
    <source>
        <dbReference type="SAM" id="MobiDB-lite"/>
    </source>
</evidence>
<keyword evidence="4" id="KW-0433">Leucine-rich repeat</keyword>
<evidence type="ECO:0000256" key="5">
    <source>
        <dbReference type="ARBA" id="ARBA00022692"/>
    </source>
</evidence>
<dbReference type="OrthoDB" id="1883493at2759"/>
<keyword evidence="7 13" id="KW-1133">Transmembrane helix</keyword>
<dbReference type="GO" id="GO:0008528">
    <property type="term" value="F:G protein-coupled peptide receptor activity"/>
    <property type="evidence" value="ECO:0007669"/>
    <property type="project" value="TreeGrafter"/>
</dbReference>
<comment type="caution">
    <text evidence="15">The sequence shown here is derived from an EMBL/GenBank/DDBJ whole genome shotgun (WGS) entry which is preliminary data.</text>
</comment>
<keyword evidence="9 13" id="KW-0472">Membrane</keyword>
<feature type="transmembrane region" description="Helical" evidence="13">
    <location>
        <begin position="710"/>
        <end position="730"/>
    </location>
</feature>
<dbReference type="Gene3D" id="3.80.10.10">
    <property type="entry name" value="Ribonuclease Inhibitor"/>
    <property type="match status" value="2"/>
</dbReference>
<dbReference type="InterPro" id="IPR002131">
    <property type="entry name" value="Gphrmn_rcpt_fam"/>
</dbReference>
<evidence type="ECO:0000313" key="15">
    <source>
        <dbReference type="EMBL" id="CAG9571445.1"/>
    </source>
</evidence>
<dbReference type="InterPro" id="IPR001611">
    <property type="entry name" value="Leu-rich_rpt"/>
</dbReference>
<dbReference type="Gene3D" id="1.20.1070.10">
    <property type="entry name" value="Rhodopsin 7-helix transmembrane proteins"/>
    <property type="match status" value="1"/>
</dbReference>
<evidence type="ECO:0000256" key="8">
    <source>
        <dbReference type="ARBA" id="ARBA00023040"/>
    </source>
</evidence>
<keyword evidence="11" id="KW-0807">Transducer</keyword>
<dbReference type="GO" id="GO:0016500">
    <property type="term" value="F:protein-hormone receptor activity"/>
    <property type="evidence" value="ECO:0007669"/>
    <property type="project" value="InterPro"/>
</dbReference>
<accession>A0A8J2QWB9</accession>
<keyword evidence="8" id="KW-0297">G-protein coupled receptor</keyword>
<dbReference type="GO" id="GO:0005886">
    <property type="term" value="C:plasma membrane"/>
    <property type="evidence" value="ECO:0007669"/>
    <property type="project" value="UniProtKB-SubCell"/>
</dbReference>
<dbReference type="PANTHER" id="PTHR24372">
    <property type="entry name" value="GLYCOPROTEIN HORMONE RECEPTOR"/>
    <property type="match status" value="1"/>
</dbReference>
<evidence type="ECO:0000256" key="4">
    <source>
        <dbReference type="ARBA" id="ARBA00022614"/>
    </source>
</evidence>
<dbReference type="FunFam" id="1.20.1070.10:FF:000156">
    <property type="entry name" value="Lutropin-choriogonadotropic hormone receptor"/>
    <property type="match status" value="1"/>
</dbReference>
<comment type="similarity">
    <text evidence="2">Belongs to the G-protein coupled receptor 1 family.</text>
</comment>
<feature type="region of interest" description="Disordered" evidence="12">
    <location>
        <begin position="825"/>
        <end position="980"/>
    </location>
</feature>
<feature type="compositionally biased region" description="Low complexity" evidence="12">
    <location>
        <begin position="884"/>
        <end position="918"/>
    </location>
</feature>
<evidence type="ECO:0000256" key="13">
    <source>
        <dbReference type="SAM" id="Phobius"/>
    </source>
</evidence>
<feature type="transmembrane region" description="Helical" evidence="13">
    <location>
        <begin position="675"/>
        <end position="698"/>
    </location>
</feature>
<evidence type="ECO:0000259" key="14">
    <source>
        <dbReference type="PROSITE" id="PS50262"/>
    </source>
</evidence>
<keyword evidence="10" id="KW-0675">Receptor</keyword>
<evidence type="ECO:0000256" key="2">
    <source>
        <dbReference type="ARBA" id="ARBA00010663"/>
    </source>
</evidence>
<feature type="compositionally biased region" description="Low complexity" evidence="12">
    <location>
        <begin position="840"/>
        <end position="857"/>
    </location>
</feature>
<feature type="compositionally biased region" description="Gly residues" evidence="12">
    <location>
        <begin position="919"/>
        <end position="933"/>
    </location>
</feature>
<feature type="domain" description="G-protein coupled receptors family 1 profile" evidence="14">
    <location>
        <begin position="481"/>
        <end position="727"/>
    </location>
</feature>
<evidence type="ECO:0000256" key="11">
    <source>
        <dbReference type="ARBA" id="ARBA00023224"/>
    </source>
</evidence>
<dbReference type="InterPro" id="IPR003591">
    <property type="entry name" value="Leu-rich_rpt_typical-subtyp"/>
</dbReference>
<gene>
    <name evidence="15" type="ORF">DCHRY22_LOCUS9670</name>
</gene>
<evidence type="ECO:0000313" key="16">
    <source>
        <dbReference type="Proteomes" id="UP000789524"/>
    </source>
</evidence>
<comment type="subcellular location">
    <subcellularLocation>
        <location evidence="1">Cell membrane</location>
        <topology evidence="1">Multi-pass membrane protein</topology>
    </subcellularLocation>
</comment>